<organism evidence="3 4">
    <name type="scientific">Triparma laevis f. inornata</name>
    <dbReference type="NCBI Taxonomy" id="1714386"/>
    <lineage>
        <taxon>Eukaryota</taxon>
        <taxon>Sar</taxon>
        <taxon>Stramenopiles</taxon>
        <taxon>Ochrophyta</taxon>
        <taxon>Bolidophyceae</taxon>
        <taxon>Parmales</taxon>
        <taxon>Triparmaceae</taxon>
        <taxon>Triparma</taxon>
    </lineage>
</organism>
<evidence type="ECO:0000256" key="1">
    <source>
        <dbReference type="PROSITE-ProRule" id="PRU00175"/>
    </source>
</evidence>
<dbReference type="EMBL" id="BLQM01000210">
    <property type="protein sequence ID" value="GMH75567.1"/>
    <property type="molecule type" value="Genomic_DNA"/>
</dbReference>
<dbReference type="InterPro" id="IPR011990">
    <property type="entry name" value="TPR-like_helical_dom_sf"/>
</dbReference>
<accession>A0A9W7ANP0</accession>
<name>A0A9W7ANP0_9STRA</name>
<dbReference type="GO" id="GO:0008270">
    <property type="term" value="F:zinc ion binding"/>
    <property type="evidence" value="ECO:0007669"/>
    <property type="project" value="UniProtKB-KW"/>
</dbReference>
<dbReference type="AlphaFoldDB" id="A0A9W7ANP0"/>
<dbReference type="SUPFAM" id="SSF48452">
    <property type="entry name" value="TPR-like"/>
    <property type="match status" value="1"/>
</dbReference>
<sequence length="310" mass="34491">MCCVCMANDPSAKIMPRGHTVACRDCTKKLMKLRDPCPFCRRQIQGYELGKWTSSTGAAGLWPALLKNLSELASGEGFNDYFRDLFNGNEASWRRWKEVFDVLGIAKGGGGSIETQVLGITNSEDLVKLRALAKLCSKEYFADPSLLVVAWRRIMEVLDVEEEVGGEKGEKEERSARALGILDACKALGYACNSVGDFEDARRYSKRAKDGYEEQLGREIEKALEGTYFLILSSNMTRDDYIEKLKALVKRMEKSLGEENVVTLDTLNQLGINLHKNGEVEEAKEVLERSLAGRMKVLGVDLKDNVNDGG</sequence>
<reference evidence="4" key="1">
    <citation type="journal article" date="2023" name="Commun. Biol.">
        <title>Genome analysis of Parmales, the sister group of diatoms, reveals the evolutionary specialization of diatoms from phago-mixotrophs to photoautotrophs.</title>
        <authorList>
            <person name="Ban H."/>
            <person name="Sato S."/>
            <person name="Yoshikawa S."/>
            <person name="Yamada K."/>
            <person name="Nakamura Y."/>
            <person name="Ichinomiya M."/>
            <person name="Sato N."/>
            <person name="Blanc-Mathieu R."/>
            <person name="Endo H."/>
            <person name="Kuwata A."/>
            <person name="Ogata H."/>
        </authorList>
    </citation>
    <scope>NUCLEOTIDE SEQUENCE [LARGE SCALE GENOMIC DNA]</scope>
</reference>
<keyword evidence="1" id="KW-0479">Metal-binding</keyword>
<dbReference type="Gene3D" id="1.25.40.10">
    <property type="entry name" value="Tetratricopeptide repeat domain"/>
    <property type="match status" value="1"/>
</dbReference>
<dbReference type="Proteomes" id="UP001162640">
    <property type="component" value="Unassembled WGS sequence"/>
</dbReference>
<dbReference type="Pfam" id="PF13374">
    <property type="entry name" value="TPR_10"/>
    <property type="match status" value="1"/>
</dbReference>
<proteinExistence type="predicted"/>
<keyword evidence="1" id="KW-0863">Zinc-finger</keyword>
<feature type="domain" description="RING-type" evidence="2">
    <location>
        <begin position="2"/>
        <end position="41"/>
    </location>
</feature>
<gene>
    <name evidence="3" type="ORF">TL16_g06805</name>
</gene>
<comment type="caution">
    <text evidence="3">The sequence shown here is derived from an EMBL/GenBank/DDBJ whole genome shotgun (WGS) entry which is preliminary data.</text>
</comment>
<dbReference type="Pfam" id="PF13920">
    <property type="entry name" value="zf-C3HC4_3"/>
    <property type="match status" value="1"/>
</dbReference>
<keyword evidence="1" id="KW-0862">Zinc</keyword>
<protein>
    <recommendedName>
        <fullName evidence="2">RING-type domain-containing protein</fullName>
    </recommendedName>
</protein>
<dbReference type="GO" id="GO:0005737">
    <property type="term" value="C:cytoplasm"/>
    <property type="evidence" value="ECO:0007669"/>
    <property type="project" value="UniProtKB-ARBA"/>
</dbReference>
<evidence type="ECO:0000259" key="2">
    <source>
        <dbReference type="PROSITE" id="PS50089"/>
    </source>
</evidence>
<dbReference type="InterPro" id="IPR001841">
    <property type="entry name" value="Znf_RING"/>
</dbReference>
<dbReference type="PROSITE" id="PS50089">
    <property type="entry name" value="ZF_RING_2"/>
    <property type="match status" value="1"/>
</dbReference>
<dbReference type="Gene3D" id="3.30.40.10">
    <property type="entry name" value="Zinc/RING finger domain, C3HC4 (zinc finger)"/>
    <property type="match status" value="1"/>
</dbReference>
<evidence type="ECO:0000313" key="3">
    <source>
        <dbReference type="EMBL" id="GMH75567.1"/>
    </source>
</evidence>
<dbReference type="InterPro" id="IPR013083">
    <property type="entry name" value="Znf_RING/FYVE/PHD"/>
</dbReference>
<evidence type="ECO:0000313" key="4">
    <source>
        <dbReference type="Proteomes" id="UP001162640"/>
    </source>
</evidence>